<dbReference type="Proteomes" id="UP001163223">
    <property type="component" value="Chromosome"/>
</dbReference>
<dbReference type="EMBL" id="CP113520">
    <property type="protein sequence ID" value="WAJ27669.1"/>
    <property type="molecule type" value="Genomic_DNA"/>
</dbReference>
<reference evidence="1" key="1">
    <citation type="submission" date="2022-11" db="EMBL/GenBank/DDBJ databases">
        <title>beta-Carotene-producing bacterium, Jeongeuplla avenae sp. nov., alleviates the salt stress of Arabidopsis seedlings.</title>
        <authorList>
            <person name="Jiang L."/>
            <person name="Lee J."/>
        </authorList>
    </citation>
    <scope>NUCLEOTIDE SEQUENCE</scope>
    <source>
        <strain evidence="1">DY_R2A_6</strain>
    </source>
</reference>
<organism evidence="1 2">
    <name type="scientific">Antarcticirhabdus aurantiaca</name>
    <dbReference type="NCBI Taxonomy" id="2606717"/>
    <lineage>
        <taxon>Bacteria</taxon>
        <taxon>Pseudomonadati</taxon>
        <taxon>Pseudomonadota</taxon>
        <taxon>Alphaproteobacteria</taxon>
        <taxon>Hyphomicrobiales</taxon>
        <taxon>Aurantimonadaceae</taxon>
        <taxon>Antarcticirhabdus</taxon>
    </lineage>
</organism>
<proteinExistence type="predicted"/>
<keyword evidence="2" id="KW-1185">Reference proteome</keyword>
<gene>
    <name evidence="1" type="ORF">OXU80_22960</name>
</gene>
<name>A0ACD4NLG3_9HYPH</name>
<protein>
    <submittedName>
        <fullName evidence="1">DeoR/GlpR family DNA-binding transcription regulator</fullName>
    </submittedName>
</protein>
<keyword evidence="1" id="KW-0238">DNA-binding</keyword>
<sequence length="270" mass="28963">MHERERHRIILGAVGNRSIATVSELSELTGASEATIRRDIAELALQKKLRRVRGGAEPLNPSPYGQIAGRPFRVAEGLNQREKRAIARAAAELCRDGDAIILNGGTTTFQMVHFLGGRQVQVMTNSFGIAEHLVKHSKCTVLLPAGAVYRDQSLILSPFEADGIKHFGARLMFMGAQAVSHLGVAESEPLIVQSEQRLMRQAEELVVLVDSTKFAARSAMIVAPLETVSTIVTDENIPDAAAAMIEAAGVRLIVARASGTDAVPREVGAA</sequence>
<evidence type="ECO:0000313" key="1">
    <source>
        <dbReference type="EMBL" id="WAJ27669.1"/>
    </source>
</evidence>
<accession>A0ACD4NLG3</accession>
<evidence type="ECO:0000313" key="2">
    <source>
        <dbReference type="Proteomes" id="UP001163223"/>
    </source>
</evidence>